<dbReference type="PRINTS" id="PR00171">
    <property type="entry name" value="SUGRTRNSPORT"/>
</dbReference>
<dbReference type="PROSITE" id="PS00216">
    <property type="entry name" value="SUGAR_TRANSPORT_1"/>
    <property type="match status" value="1"/>
</dbReference>
<evidence type="ECO:0000256" key="4">
    <source>
        <dbReference type="ARBA" id="ARBA00022475"/>
    </source>
</evidence>
<feature type="transmembrane region" description="Helical" evidence="10">
    <location>
        <begin position="88"/>
        <end position="106"/>
    </location>
</feature>
<organism evidence="12 13">
    <name type="scientific">Coprobacter fastidiosus</name>
    <dbReference type="NCBI Taxonomy" id="1099853"/>
    <lineage>
        <taxon>Bacteria</taxon>
        <taxon>Pseudomonadati</taxon>
        <taxon>Bacteroidota</taxon>
        <taxon>Bacteroidia</taxon>
        <taxon>Bacteroidales</taxon>
        <taxon>Barnesiellaceae</taxon>
        <taxon>Coprobacter</taxon>
    </lineage>
</organism>
<feature type="transmembrane region" description="Helical" evidence="10">
    <location>
        <begin position="158"/>
        <end position="181"/>
    </location>
</feature>
<dbReference type="GO" id="GO:0005886">
    <property type="term" value="C:plasma membrane"/>
    <property type="evidence" value="ECO:0007669"/>
    <property type="project" value="UniProtKB-SubCell"/>
</dbReference>
<dbReference type="InterPro" id="IPR003663">
    <property type="entry name" value="Sugar/inositol_transpt"/>
</dbReference>
<evidence type="ECO:0000256" key="7">
    <source>
        <dbReference type="ARBA" id="ARBA00022989"/>
    </source>
</evidence>
<keyword evidence="8 10" id="KW-0472">Membrane</keyword>
<evidence type="ECO:0000256" key="9">
    <source>
        <dbReference type="RuleBase" id="RU003346"/>
    </source>
</evidence>
<protein>
    <submittedName>
        <fullName evidence="12">D-xylose transporter XylE</fullName>
    </submittedName>
</protein>
<dbReference type="Gene3D" id="1.20.1250.20">
    <property type="entry name" value="MFS general substrate transporter like domains"/>
    <property type="match status" value="2"/>
</dbReference>
<evidence type="ECO:0000259" key="11">
    <source>
        <dbReference type="PROSITE" id="PS50850"/>
    </source>
</evidence>
<dbReference type="NCBIfam" id="TIGR00879">
    <property type="entry name" value="SP"/>
    <property type="match status" value="1"/>
</dbReference>
<feature type="transmembrane region" description="Helical" evidence="10">
    <location>
        <begin position="280"/>
        <end position="303"/>
    </location>
</feature>
<dbReference type="InterPro" id="IPR005829">
    <property type="entry name" value="Sugar_transporter_CS"/>
</dbReference>
<dbReference type="PROSITE" id="PS00217">
    <property type="entry name" value="SUGAR_TRANSPORT_2"/>
    <property type="match status" value="1"/>
</dbReference>
<comment type="caution">
    <text evidence="12">The sequence shown here is derived from an EMBL/GenBank/DDBJ whole genome shotgun (WGS) entry which is preliminary data.</text>
</comment>
<dbReference type="AlphaFoldDB" id="A0A354M1W7"/>
<dbReference type="Pfam" id="PF00083">
    <property type="entry name" value="Sugar_tr"/>
    <property type="match status" value="1"/>
</dbReference>
<dbReference type="NCBIfam" id="NF007484">
    <property type="entry name" value="PRK10077.1"/>
    <property type="match status" value="1"/>
</dbReference>
<name>A0A354M1W7_9BACT</name>
<sequence>MNNTTTEGSKFYLYSITAVAILGGLLFGYDTAVVSGAEKGLEAFFLTATDFQYDKILHGITSSSALLGCVIGGAISGISALRLGRRNSLRLASVLLLLSALGSYYPEFLFFKYGEANLNVLIAFNFYRILGGVGVGLASAISPMYIAEIAPSEIRGTLVSCNQFAIIFGMLVVYFVNYLILGDHQNPIILKDAQGVLSVSPESDMWTVKEGWRYMFGSESFPAILFGILLFFVPKTPRYLVLIEQEEKAFSILEKINGQEKAKEILNDIKSTVHEKTEKLFTYGVPVIIIGILLSVFQQAIGINAVLYYAPRMFENAGAEGGGMMQTVIMGIVNILFTLVAIFTVDRFGRKPLLIIGSIGMAIGAFAVAICDNIGLKGIIPVLSIIVYAAFFMMSWGPICWVLISEIFPNTIRGKAVAIAVAFQWVFNYIVSSTFPPLYEFSPMFAYSLYGIICVIAAIFVWRFVPETKGKSLEDMSKLWKK</sequence>
<proteinExistence type="inferred from homology"/>
<dbReference type="Proteomes" id="UP000262954">
    <property type="component" value="Unassembled WGS sequence"/>
</dbReference>
<feature type="transmembrane region" description="Helical" evidence="10">
    <location>
        <begin position="56"/>
        <end position="81"/>
    </location>
</feature>
<dbReference type="InterPro" id="IPR050820">
    <property type="entry name" value="MFS_Sugar_Transporter"/>
</dbReference>
<dbReference type="InterPro" id="IPR036259">
    <property type="entry name" value="MFS_trans_sf"/>
</dbReference>
<keyword evidence="7 10" id="KW-1133">Transmembrane helix</keyword>
<evidence type="ECO:0000256" key="8">
    <source>
        <dbReference type="ARBA" id="ARBA00023136"/>
    </source>
</evidence>
<evidence type="ECO:0000313" key="13">
    <source>
        <dbReference type="Proteomes" id="UP000262954"/>
    </source>
</evidence>
<reference evidence="12 13" key="1">
    <citation type="journal article" date="2018" name="Nat. Biotechnol.">
        <title>A standardized bacterial taxonomy based on genome phylogeny substantially revises the tree of life.</title>
        <authorList>
            <person name="Parks D.H."/>
            <person name="Chuvochina M."/>
            <person name="Waite D.W."/>
            <person name="Rinke C."/>
            <person name="Skarshewski A."/>
            <person name="Chaumeil P.A."/>
            <person name="Hugenholtz P."/>
        </authorList>
    </citation>
    <scope>NUCLEOTIDE SEQUENCE [LARGE SCALE GENOMIC DNA]</scope>
    <source>
        <strain evidence="12">UBA11482</strain>
    </source>
</reference>
<feature type="domain" description="Major facilitator superfamily (MFS) profile" evidence="11">
    <location>
        <begin position="16"/>
        <end position="469"/>
    </location>
</feature>
<dbReference type="InterPro" id="IPR005828">
    <property type="entry name" value="MFS_sugar_transport-like"/>
</dbReference>
<feature type="transmembrane region" description="Helical" evidence="10">
    <location>
        <begin position="12"/>
        <end position="36"/>
    </location>
</feature>
<dbReference type="RefSeq" id="WP_297305419.1">
    <property type="nucleotide sequence ID" value="NZ_CAUAJF010000073.1"/>
</dbReference>
<feature type="transmembrane region" description="Helical" evidence="10">
    <location>
        <begin position="445"/>
        <end position="465"/>
    </location>
</feature>
<evidence type="ECO:0000256" key="10">
    <source>
        <dbReference type="SAM" id="Phobius"/>
    </source>
</evidence>
<feature type="transmembrane region" description="Helical" evidence="10">
    <location>
        <begin position="126"/>
        <end position="146"/>
    </location>
</feature>
<dbReference type="PANTHER" id="PTHR48023:SF4">
    <property type="entry name" value="D-XYLOSE-PROTON SYMPORTER-LIKE 2"/>
    <property type="match status" value="1"/>
</dbReference>
<dbReference type="SUPFAM" id="SSF103473">
    <property type="entry name" value="MFS general substrate transporter"/>
    <property type="match status" value="1"/>
</dbReference>
<comment type="subcellular location">
    <subcellularLocation>
        <location evidence="1">Cell membrane</location>
        <topology evidence="1">Multi-pass membrane protein</topology>
    </subcellularLocation>
</comment>
<evidence type="ECO:0000256" key="5">
    <source>
        <dbReference type="ARBA" id="ARBA00022597"/>
    </source>
</evidence>
<dbReference type="InterPro" id="IPR020846">
    <property type="entry name" value="MFS_dom"/>
</dbReference>
<dbReference type="EMBL" id="DNWC01000078">
    <property type="protein sequence ID" value="HBJ08506.1"/>
    <property type="molecule type" value="Genomic_DNA"/>
</dbReference>
<keyword evidence="5" id="KW-0762">Sugar transport</keyword>
<gene>
    <name evidence="12" type="ORF">DDY73_05825</name>
</gene>
<feature type="transmembrane region" description="Helical" evidence="10">
    <location>
        <begin position="323"/>
        <end position="345"/>
    </location>
</feature>
<evidence type="ECO:0000256" key="2">
    <source>
        <dbReference type="ARBA" id="ARBA00010992"/>
    </source>
</evidence>
<feature type="transmembrane region" description="Helical" evidence="10">
    <location>
        <begin position="382"/>
        <end position="404"/>
    </location>
</feature>
<evidence type="ECO:0000313" key="12">
    <source>
        <dbReference type="EMBL" id="HBJ08506.1"/>
    </source>
</evidence>
<dbReference type="PROSITE" id="PS50850">
    <property type="entry name" value="MFS"/>
    <property type="match status" value="1"/>
</dbReference>
<evidence type="ECO:0000256" key="6">
    <source>
        <dbReference type="ARBA" id="ARBA00022692"/>
    </source>
</evidence>
<feature type="transmembrane region" description="Helical" evidence="10">
    <location>
        <begin position="352"/>
        <end position="370"/>
    </location>
</feature>
<evidence type="ECO:0000256" key="3">
    <source>
        <dbReference type="ARBA" id="ARBA00022448"/>
    </source>
</evidence>
<keyword evidence="6 10" id="KW-0812">Transmembrane</keyword>
<dbReference type="InterPro" id="IPR047984">
    <property type="entry name" value="XylE-like"/>
</dbReference>
<keyword evidence="4" id="KW-1003">Cell membrane</keyword>
<feature type="transmembrane region" description="Helical" evidence="10">
    <location>
        <begin position="214"/>
        <end position="233"/>
    </location>
</feature>
<accession>A0A354M1W7</accession>
<dbReference type="CDD" id="cd17359">
    <property type="entry name" value="MFS_XylE_like"/>
    <property type="match status" value="1"/>
</dbReference>
<dbReference type="FunFam" id="1.20.1250.20:FF:000122">
    <property type="entry name" value="D-xylose transporter XylE"/>
    <property type="match status" value="1"/>
</dbReference>
<evidence type="ECO:0000256" key="1">
    <source>
        <dbReference type="ARBA" id="ARBA00004651"/>
    </source>
</evidence>
<feature type="transmembrane region" description="Helical" evidence="10">
    <location>
        <begin position="416"/>
        <end position="439"/>
    </location>
</feature>
<comment type="similarity">
    <text evidence="2 9">Belongs to the major facilitator superfamily. Sugar transporter (TC 2.A.1.1) family.</text>
</comment>
<keyword evidence="3 9" id="KW-0813">Transport</keyword>
<dbReference type="GO" id="GO:0022857">
    <property type="term" value="F:transmembrane transporter activity"/>
    <property type="evidence" value="ECO:0007669"/>
    <property type="project" value="InterPro"/>
</dbReference>
<dbReference type="PANTHER" id="PTHR48023">
    <property type="entry name" value="D-XYLOSE-PROTON SYMPORTER-LIKE 2"/>
    <property type="match status" value="1"/>
</dbReference>